<dbReference type="NCBIfam" id="TIGR00971">
    <property type="entry name" value="3a0106s03"/>
    <property type="match status" value="1"/>
</dbReference>
<dbReference type="InterPro" id="IPR005669">
    <property type="entry name" value="Thiosulph/SO4-bd"/>
</dbReference>
<dbReference type="Gene3D" id="3.40.190.10">
    <property type="entry name" value="Periplasmic binding protein-like II"/>
    <property type="match status" value="2"/>
</dbReference>
<evidence type="ECO:0000256" key="5">
    <source>
        <dbReference type="ARBA" id="ARBA00022764"/>
    </source>
</evidence>
<keyword evidence="3" id="KW-0813">Transport</keyword>
<dbReference type="AlphaFoldDB" id="A0A8H9LBP4"/>
<evidence type="ECO:0000256" key="2">
    <source>
        <dbReference type="ARBA" id="ARBA00006099"/>
    </source>
</evidence>
<keyword evidence="4 6" id="KW-0732">Signal</keyword>
<keyword evidence="8" id="KW-1185">Reference proteome</keyword>
<organism evidence="7 8">
    <name type="scientific">Microbispora bryophytorum</name>
    <dbReference type="NCBI Taxonomy" id="1460882"/>
    <lineage>
        <taxon>Bacteria</taxon>
        <taxon>Bacillati</taxon>
        <taxon>Actinomycetota</taxon>
        <taxon>Actinomycetes</taxon>
        <taxon>Streptosporangiales</taxon>
        <taxon>Streptosporangiaceae</taxon>
        <taxon>Microbispora</taxon>
    </lineage>
</organism>
<dbReference type="SUPFAM" id="SSF53850">
    <property type="entry name" value="Periplasmic binding protein-like II"/>
    <property type="match status" value="1"/>
</dbReference>
<sequence>MTVRRLGAIAAAVMATTTLVTACGGDDNAGGGNGGGDKVQLALVAYSTPQAAFEDVIKAFQKTPEGKNITFTQSYGASGDQSRAVANGLKADIVEFSLETDITRLVKAGIVAPDWNSGPSKGILTKSVVVIGTRKGNPKGIKTWDDLVKPGVEVITPNPFTSGGARWNLLAGYGAKSNKGADQAAGLAYLDALLKNVPVQDDSGRKSLQTFTGGKGDAIITYENEAIFAQQNNQEIDYTVPDSTLQIENPVAVTKNSAHPKEAAAFLTYLYSNEAQTIFAKNGYRPVVDGVTGFDWPTPPQLFTIQDLGGWDKLTADFFDSTTGKVAEIERKLGVATEK</sequence>
<evidence type="ECO:0000256" key="1">
    <source>
        <dbReference type="ARBA" id="ARBA00004418"/>
    </source>
</evidence>
<comment type="caution">
    <text evidence="7">The sequence shown here is derived from an EMBL/GenBank/DDBJ whole genome shotgun (WGS) entry which is preliminary data.</text>
</comment>
<evidence type="ECO:0000256" key="3">
    <source>
        <dbReference type="ARBA" id="ARBA00022448"/>
    </source>
</evidence>
<comment type="subcellular location">
    <subcellularLocation>
        <location evidence="1">Periplasm</location>
    </subcellularLocation>
</comment>
<protein>
    <submittedName>
        <fullName evidence="7">Sulfate ABC transporter substrate-binding protein</fullName>
    </submittedName>
</protein>
<gene>
    <name evidence="7" type="ORF">GCM10011574_10480</name>
</gene>
<reference evidence="7" key="1">
    <citation type="journal article" date="2014" name="Int. J. Syst. Evol. Microbiol.">
        <title>Complete genome sequence of Corynebacterium casei LMG S-19264T (=DSM 44701T), isolated from a smear-ripened cheese.</title>
        <authorList>
            <consortium name="US DOE Joint Genome Institute (JGI-PGF)"/>
            <person name="Walter F."/>
            <person name="Albersmeier A."/>
            <person name="Kalinowski J."/>
            <person name="Ruckert C."/>
        </authorList>
    </citation>
    <scope>NUCLEOTIDE SEQUENCE</scope>
    <source>
        <strain evidence="7">CGMCC 4.7138</strain>
    </source>
</reference>
<dbReference type="PROSITE" id="PS51257">
    <property type="entry name" value="PROKAR_LIPOPROTEIN"/>
    <property type="match status" value="1"/>
</dbReference>
<feature type="chain" id="PRO_5034724283" evidence="6">
    <location>
        <begin position="23"/>
        <end position="339"/>
    </location>
</feature>
<evidence type="ECO:0000313" key="7">
    <source>
        <dbReference type="EMBL" id="GGO02025.1"/>
    </source>
</evidence>
<dbReference type="GO" id="GO:0042597">
    <property type="term" value="C:periplasmic space"/>
    <property type="evidence" value="ECO:0007669"/>
    <property type="project" value="UniProtKB-SubCell"/>
</dbReference>
<evidence type="ECO:0000313" key="8">
    <source>
        <dbReference type="Proteomes" id="UP000653480"/>
    </source>
</evidence>
<feature type="signal peptide" evidence="6">
    <location>
        <begin position="1"/>
        <end position="22"/>
    </location>
</feature>
<name>A0A8H9LBP4_9ACTN</name>
<evidence type="ECO:0000256" key="4">
    <source>
        <dbReference type="ARBA" id="ARBA00022729"/>
    </source>
</evidence>
<dbReference type="GO" id="GO:1902358">
    <property type="term" value="P:sulfate transmembrane transport"/>
    <property type="evidence" value="ECO:0007669"/>
    <property type="project" value="InterPro"/>
</dbReference>
<evidence type="ECO:0000256" key="6">
    <source>
        <dbReference type="SAM" id="SignalP"/>
    </source>
</evidence>
<dbReference type="RefSeq" id="WP_167748370.1">
    <property type="nucleotide sequence ID" value="NZ_BMMN01000001.1"/>
</dbReference>
<dbReference type="EMBL" id="BMMN01000001">
    <property type="protein sequence ID" value="GGO02025.1"/>
    <property type="molecule type" value="Genomic_DNA"/>
</dbReference>
<dbReference type="PANTHER" id="PTHR30368:SF2">
    <property type="entry name" value="SULFATE-BINDING PROTEIN"/>
    <property type="match status" value="1"/>
</dbReference>
<accession>A0A8H9LBP4</accession>
<dbReference type="Proteomes" id="UP000653480">
    <property type="component" value="Unassembled WGS sequence"/>
</dbReference>
<dbReference type="GO" id="GO:0140104">
    <property type="term" value="F:molecular carrier activity"/>
    <property type="evidence" value="ECO:0007669"/>
    <property type="project" value="InterPro"/>
</dbReference>
<reference evidence="7" key="2">
    <citation type="submission" date="2020-09" db="EMBL/GenBank/DDBJ databases">
        <authorList>
            <person name="Sun Q."/>
            <person name="Zhou Y."/>
        </authorList>
    </citation>
    <scope>NUCLEOTIDE SEQUENCE</scope>
    <source>
        <strain evidence="7">CGMCC 4.7138</strain>
    </source>
</reference>
<proteinExistence type="inferred from homology"/>
<dbReference type="Pfam" id="PF13531">
    <property type="entry name" value="SBP_bac_11"/>
    <property type="match status" value="1"/>
</dbReference>
<keyword evidence="5" id="KW-0574">Periplasm</keyword>
<dbReference type="PANTHER" id="PTHR30368">
    <property type="entry name" value="SULFATE-BINDING PROTEIN"/>
    <property type="match status" value="1"/>
</dbReference>
<comment type="similarity">
    <text evidence="2">Belongs to the prokaryotic sulfate-binding protein family.</text>
</comment>